<reference evidence="2" key="2">
    <citation type="submission" date="2023-01" db="EMBL/GenBank/DDBJ databases">
        <authorList>
            <person name="Sun Q."/>
            <person name="Evtushenko L."/>
        </authorList>
    </citation>
    <scope>NUCLEOTIDE SEQUENCE</scope>
    <source>
        <strain evidence="2">VKM B-2748</strain>
    </source>
</reference>
<evidence type="ECO:0000313" key="3">
    <source>
        <dbReference type="Proteomes" id="UP001143309"/>
    </source>
</evidence>
<keyword evidence="3" id="KW-1185">Reference proteome</keyword>
<dbReference type="RefSeq" id="WP_271199867.1">
    <property type="nucleotide sequence ID" value="NZ_BSFL01000001.1"/>
</dbReference>
<gene>
    <name evidence="2" type="ORF">GCM10008174_11500</name>
</gene>
<evidence type="ECO:0000313" key="2">
    <source>
        <dbReference type="EMBL" id="GLK79409.1"/>
    </source>
</evidence>
<protein>
    <submittedName>
        <fullName evidence="2">Uncharacterized protein</fullName>
    </submittedName>
</protein>
<dbReference type="AlphaFoldDB" id="A0A9W6JNI5"/>
<sequence>MPLGDAAEPFAPRRETMDAAAAARRALAHERAGRFRDAWAEWEALRSGDASRSDWNAPLAASYLRFAFAWTADGPEGELAEAEAALVRGVAILTIDLSTQPDDVTRLLLVARACEQRCILRAYGESWTREAREALERGDAPPVTGDPRQIAAAGVAATAAFDLVAMEAPSLALLAPDLARSCLRLAATLEAAGARDAAHGLLLRAETVLKGPSRARQASKARPRLIAIDGGEPGERTPPRRPELRLVTTPTA</sequence>
<dbReference type="EMBL" id="BSFL01000001">
    <property type="protein sequence ID" value="GLK79409.1"/>
    <property type="molecule type" value="Genomic_DNA"/>
</dbReference>
<accession>A0A9W6JNI5</accession>
<reference evidence="2" key="1">
    <citation type="journal article" date="2014" name="Int. J. Syst. Evol. Microbiol.">
        <title>Complete genome sequence of Corynebacterium casei LMG S-19264T (=DSM 44701T), isolated from a smear-ripened cheese.</title>
        <authorList>
            <consortium name="US DOE Joint Genome Institute (JGI-PGF)"/>
            <person name="Walter F."/>
            <person name="Albersmeier A."/>
            <person name="Kalinowski J."/>
            <person name="Ruckert C."/>
        </authorList>
    </citation>
    <scope>NUCLEOTIDE SEQUENCE</scope>
    <source>
        <strain evidence="2">VKM B-2748</strain>
    </source>
</reference>
<name>A0A9W6JNI5_9HYPH</name>
<comment type="caution">
    <text evidence="2">The sequence shown here is derived from an EMBL/GenBank/DDBJ whole genome shotgun (WGS) entry which is preliminary data.</text>
</comment>
<organism evidence="2 3">
    <name type="scientific">Methylopila turkensis</name>
    <dbReference type="NCBI Taxonomy" id="1437816"/>
    <lineage>
        <taxon>Bacteria</taxon>
        <taxon>Pseudomonadati</taxon>
        <taxon>Pseudomonadota</taxon>
        <taxon>Alphaproteobacteria</taxon>
        <taxon>Hyphomicrobiales</taxon>
        <taxon>Methylopilaceae</taxon>
        <taxon>Methylopila</taxon>
    </lineage>
</organism>
<feature type="region of interest" description="Disordered" evidence="1">
    <location>
        <begin position="213"/>
        <end position="252"/>
    </location>
</feature>
<evidence type="ECO:0000256" key="1">
    <source>
        <dbReference type="SAM" id="MobiDB-lite"/>
    </source>
</evidence>
<dbReference type="Proteomes" id="UP001143309">
    <property type="component" value="Unassembled WGS sequence"/>
</dbReference>
<feature type="compositionally biased region" description="Basic and acidic residues" evidence="1">
    <location>
        <begin position="233"/>
        <end position="244"/>
    </location>
</feature>
<proteinExistence type="predicted"/>